<dbReference type="SMART" id="SM00481">
    <property type="entry name" value="POLIIIAc"/>
    <property type="match status" value="1"/>
</dbReference>
<dbReference type="AlphaFoldDB" id="A0AA46H0D5"/>
<dbReference type="FunFam" id="3.20.20.140:FF:000047">
    <property type="entry name" value="PHP domain-containing protein"/>
    <property type="match status" value="1"/>
</dbReference>
<dbReference type="InterPro" id="IPR016195">
    <property type="entry name" value="Pol/histidinol_Pase-like"/>
</dbReference>
<dbReference type="Pfam" id="PF02811">
    <property type="entry name" value="PHP"/>
    <property type="match status" value="1"/>
</dbReference>
<reference evidence="2 3" key="1">
    <citation type="submission" date="2018-06" db="EMBL/GenBank/DDBJ databases">
        <authorList>
            <consortium name="Pathogen Informatics"/>
            <person name="Doyle S."/>
        </authorList>
    </citation>
    <scope>NUCLEOTIDE SEQUENCE [LARGE SCALE GENOMIC DNA]</scope>
    <source>
        <strain evidence="2 3">NCTC7915</strain>
    </source>
</reference>
<keyword evidence="2" id="KW-0378">Hydrolase</keyword>
<feature type="domain" description="Polymerase/histidinol phosphatase N-terminal" evidence="1">
    <location>
        <begin position="107"/>
        <end position="188"/>
    </location>
</feature>
<evidence type="ECO:0000313" key="2">
    <source>
        <dbReference type="EMBL" id="STD09040.1"/>
    </source>
</evidence>
<dbReference type="InterPro" id="IPR027421">
    <property type="entry name" value="DNA_pol_lamdba_lyase_dom_sf"/>
</dbReference>
<dbReference type="InterPro" id="IPR047967">
    <property type="entry name" value="PolX_PHP"/>
</dbReference>
<dbReference type="Gene3D" id="1.10.150.110">
    <property type="entry name" value="DNA polymerase beta, N-terminal domain-like"/>
    <property type="match status" value="1"/>
</dbReference>
<keyword evidence="2" id="KW-0540">Nuclease</keyword>
<dbReference type="InterPro" id="IPR003141">
    <property type="entry name" value="Pol/His_phosphatase_N"/>
</dbReference>
<dbReference type="PIRSF" id="PIRSF036978">
    <property type="entry name" value="UCP036978_PHPhdr"/>
    <property type="match status" value="1"/>
</dbReference>
<keyword evidence="2" id="KW-0269">Exonuclease</keyword>
<dbReference type="CDD" id="cd07436">
    <property type="entry name" value="PHP_PolX"/>
    <property type="match status" value="1"/>
</dbReference>
<dbReference type="InterPro" id="IPR017078">
    <property type="entry name" value="UCP036978_PHPhdr"/>
</dbReference>
<dbReference type="Gene3D" id="3.20.20.140">
    <property type="entry name" value="Metal-dependent hydrolases"/>
    <property type="match status" value="1"/>
</dbReference>
<comment type="caution">
    <text evidence="2">The sequence shown here is derived from an EMBL/GenBank/DDBJ whole genome shotgun (WGS) entry which is preliminary data.</text>
</comment>
<dbReference type="EMBL" id="UFYA01000001">
    <property type="protein sequence ID" value="STD09040.1"/>
    <property type="molecule type" value="Genomic_DNA"/>
</dbReference>
<dbReference type="GO" id="GO:0004527">
    <property type="term" value="F:exonuclease activity"/>
    <property type="evidence" value="ECO:0007669"/>
    <property type="project" value="UniProtKB-KW"/>
</dbReference>
<dbReference type="InterPro" id="IPR050243">
    <property type="entry name" value="PHP_phosphatase"/>
</dbReference>
<dbReference type="GO" id="GO:0005829">
    <property type="term" value="C:cytosol"/>
    <property type="evidence" value="ECO:0007669"/>
    <property type="project" value="TreeGrafter"/>
</dbReference>
<proteinExistence type="predicted"/>
<dbReference type="SUPFAM" id="SSF47802">
    <property type="entry name" value="DNA polymerase beta, N-terminal domain-like"/>
    <property type="match status" value="1"/>
</dbReference>
<dbReference type="RefSeq" id="WP_115030504.1">
    <property type="nucleotide sequence ID" value="NZ_UFYA01000001.1"/>
</dbReference>
<dbReference type="InterPro" id="IPR004013">
    <property type="entry name" value="PHP_dom"/>
</dbReference>
<dbReference type="PANTHER" id="PTHR36928">
    <property type="entry name" value="PHOSPHATASE YCDX-RELATED"/>
    <property type="match status" value="1"/>
</dbReference>
<dbReference type="NCBIfam" id="NF005928">
    <property type="entry name" value="PRK07945.1"/>
    <property type="match status" value="1"/>
</dbReference>
<gene>
    <name evidence="2" type="primary">polX</name>
    <name evidence="2" type="ORF">NCTC7915_01123</name>
</gene>
<protein>
    <submittedName>
        <fullName evidence="2">DNA polymerase/3'-5' exonuclease PolX</fullName>
    </submittedName>
</protein>
<sequence>MSAADSLKPIDALRRIAFLLERSRSQTHRVEAFRRAATTILRTPEEEIRARTAAGTLTELPTIGKSTAAVIADCLAGRRPAYLTSLEETATGPLIEGGEDLLAAMRGDLHCHSNWSDGGAPIEEMAATAIELGREYIALTDHSRNLRIAHGLSEQRLREQLDVVAAISQALPRDDFRLLAGIEVDILDDGDLDQDPELLDQVDVAVASVHSKLRMNAESMTQRMMKAVRNPRTSILGHCTGRLVAGGRGQRPPSVFDAEAVFSACVDHGVAVEINSRLERQDPPDELIAMALDMGCLFSINTDAHAPGQLDFLAYGCERAQRLGVPAERIVTTWNVDQLLAWLRRN</sequence>
<accession>A0AA46H0D5</accession>
<evidence type="ECO:0000259" key="1">
    <source>
        <dbReference type="SMART" id="SM00481"/>
    </source>
</evidence>
<evidence type="ECO:0000313" key="3">
    <source>
        <dbReference type="Proteomes" id="UP000254118"/>
    </source>
</evidence>
<dbReference type="PANTHER" id="PTHR36928:SF1">
    <property type="entry name" value="PHOSPHATASE YCDX-RELATED"/>
    <property type="match status" value="1"/>
</dbReference>
<dbReference type="Pfam" id="PF14716">
    <property type="entry name" value="HHH_8"/>
    <property type="match status" value="1"/>
</dbReference>
<dbReference type="InterPro" id="IPR010996">
    <property type="entry name" value="HHH_MUS81"/>
</dbReference>
<dbReference type="GO" id="GO:0008270">
    <property type="term" value="F:zinc ion binding"/>
    <property type="evidence" value="ECO:0007669"/>
    <property type="project" value="TreeGrafter"/>
</dbReference>
<dbReference type="Proteomes" id="UP000254118">
    <property type="component" value="Unassembled WGS sequence"/>
</dbReference>
<dbReference type="SUPFAM" id="SSF89550">
    <property type="entry name" value="PHP domain-like"/>
    <property type="match status" value="1"/>
</dbReference>
<organism evidence="2 3">
    <name type="scientific">Dermatophilus congolensis</name>
    <dbReference type="NCBI Taxonomy" id="1863"/>
    <lineage>
        <taxon>Bacteria</taxon>
        <taxon>Bacillati</taxon>
        <taxon>Actinomycetota</taxon>
        <taxon>Actinomycetes</taxon>
        <taxon>Micrococcales</taxon>
        <taxon>Dermatophilaceae</taxon>
        <taxon>Dermatophilus</taxon>
    </lineage>
</organism>
<dbReference type="GO" id="GO:0042578">
    <property type="term" value="F:phosphoric ester hydrolase activity"/>
    <property type="evidence" value="ECO:0007669"/>
    <property type="project" value="TreeGrafter"/>
</dbReference>
<name>A0AA46H0D5_9MICO</name>